<accession>F8JM10</accession>
<accession>G8XGL5</accession>
<dbReference type="KEGG" id="scy:SCATT_p14710"/>
<dbReference type="GO" id="GO:0003884">
    <property type="term" value="F:D-amino-acid oxidase activity"/>
    <property type="evidence" value="ECO:0007669"/>
    <property type="project" value="UniProtKB-EC"/>
</dbReference>
<evidence type="ECO:0000256" key="5">
    <source>
        <dbReference type="ARBA" id="ARBA00023002"/>
    </source>
</evidence>
<dbReference type="InterPro" id="IPR023209">
    <property type="entry name" value="DAO"/>
</dbReference>
<evidence type="ECO:0000256" key="1">
    <source>
        <dbReference type="ARBA" id="ARBA00001974"/>
    </source>
</evidence>
<dbReference type="PANTHER" id="PTHR11530:SF11">
    <property type="entry name" value="D-ASPARTATE OXIDASE"/>
    <property type="match status" value="1"/>
</dbReference>
<name>F8JM10_STREN</name>
<dbReference type="GO" id="GO:0071949">
    <property type="term" value="F:FAD binding"/>
    <property type="evidence" value="ECO:0007669"/>
    <property type="project" value="InterPro"/>
</dbReference>
<dbReference type="PATRIC" id="fig|1003195.11.peg.256"/>
<evidence type="ECO:0000256" key="6">
    <source>
        <dbReference type="ARBA" id="ARBA00039101"/>
    </source>
</evidence>
<dbReference type="EMBL" id="CP003229">
    <property type="protein sequence ID" value="AEW99664.1"/>
    <property type="molecule type" value="Genomic_DNA"/>
</dbReference>
<reference evidence="12" key="1">
    <citation type="submission" date="2011-12" db="EMBL/GenBank/DDBJ databases">
        <title>Complete genome sequence of Streptomyces cattleya strain DSM 46488.</title>
        <authorList>
            <person name="Ou H.-Y."/>
            <person name="Li P."/>
            <person name="Zhao C."/>
            <person name="O'Hagan D."/>
            <person name="Deng Z."/>
        </authorList>
    </citation>
    <scope>NUCLEOTIDE SEQUENCE [LARGE SCALE GENOMIC DNA]</scope>
    <source>
        <strain evidence="12">ATCC 35852 / DSM 46488 / JCM 4925 / NBRC 14057 / NRRL 8057</strain>
        <plasmid evidence="12">Plasmid pSCATT</plasmid>
    </source>
</reference>
<feature type="binding site" evidence="9">
    <location>
        <begin position="303"/>
        <end position="308"/>
    </location>
    <ligand>
        <name>FAD</name>
        <dbReference type="ChEBI" id="CHEBI:57692"/>
    </ligand>
</feature>
<dbReference type="Proteomes" id="UP000007842">
    <property type="component" value="Plasmid pSCATT"/>
</dbReference>
<dbReference type="KEGG" id="sct:SCAT_p0271"/>
<comment type="similarity">
    <text evidence="2">Belongs to the DAMOX/DASOX family.</text>
</comment>
<dbReference type="PROSITE" id="PS00677">
    <property type="entry name" value="DAO"/>
    <property type="match status" value="1"/>
</dbReference>
<feature type="domain" description="FAD dependent oxidoreductase" evidence="10">
    <location>
        <begin position="8"/>
        <end position="320"/>
    </location>
</feature>
<dbReference type="GO" id="GO:0005737">
    <property type="term" value="C:cytoplasm"/>
    <property type="evidence" value="ECO:0007669"/>
    <property type="project" value="TreeGrafter"/>
</dbReference>
<dbReference type="OrthoDB" id="246701at2"/>
<evidence type="ECO:0000256" key="3">
    <source>
        <dbReference type="ARBA" id="ARBA00022630"/>
    </source>
</evidence>
<comment type="catalytic activity">
    <reaction evidence="8">
        <text>a D-alpha-amino acid + O2 + H2O = a 2-oxocarboxylate + H2O2 + NH4(+)</text>
        <dbReference type="Rhea" id="RHEA:21816"/>
        <dbReference type="ChEBI" id="CHEBI:15377"/>
        <dbReference type="ChEBI" id="CHEBI:15379"/>
        <dbReference type="ChEBI" id="CHEBI:16240"/>
        <dbReference type="ChEBI" id="CHEBI:28938"/>
        <dbReference type="ChEBI" id="CHEBI:35179"/>
        <dbReference type="ChEBI" id="CHEBI:59871"/>
        <dbReference type="EC" id="1.4.3.3"/>
    </reaction>
    <physiologicalReaction direction="left-to-right" evidence="8">
        <dbReference type="Rhea" id="RHEA:21817"/>
    </physiologicalReaction>
</comment>
<keyword evidence="5" id="KW-0560">Oxidoreductase</keyword>
<dbReference type="AlphaFoldDB" id="F8JM10"/>
<keyword evidence="3" id="KW-0285">Flavoprotein</keyword>
<feature type="binding site" evidence="9">
    <location>
        <begin position="44"/>
        <end position="45"/>
    </location>
    <ligand>
        <name>FAD</name>
        <dbReference type="ChEBI" id="CHEBI:57692"/>
    </ligand>
</feature>
<proteinExistence type="inferred from homology"/>
<sequence length="326" mass="34276">MDIDMDVDVVVIGAGVIGLTSALRLQHGGLRVAVVAADPPLASTSAVAAAVWYPSGMAEDARVAAWAAATFAEFTRQAADGVPGVSMRPTRMLAHRRAGAEAPWWAAGVPDLRRVGSAELAPPYRDGWEFTAPAVEMPLYLPWLLDRFHEGGGVLVLQRLGSLGAASGRAPAVVNASGLGARELCGDPAVHPVRGQLVLVRNPGLRRSLRVQDDPAGYVYVHPRSTDVVLGGTFDADRWDATADPEVSRAILRRCAALAPELRDAQVIDHRSGLRPARRGGIRLETDLCSLPGTRLVHNYGHGGAGVTLCWGCADTTAALVGTAVS</sequence>
<keyword evidence="11" id="KW-0614">Plasmid</keyword>
<dbReference type="GO" id="GO:0019478">
    <property type="term" value="P:D-amino acid catabolic process"/>
    <property type="evidence" value="ECO:0007669"/>
    <property type="project" value="TreeGrafter"/>
</dbReference>
<gene>
    <name evidence="11" type="ordered locus">SCATT_p14710</name>
</gene>
<keyword evidence="12" id="KW-1185">Reference proteome</keyword>
<feature type="binding site" evidence="9">
    <location>
        <position position="220"/>
    </location>
    <ligand>
        <name>D-dopa</name>
        <dbReference type="ChEBI" id="CHEBI:149689"/>
    </ligand>
</feature>
<geneLocation type="plasmid" evidence="11 12">
    <name>pSCATT</name>
</geneLocation>
<evidence type="ECO:0000313" key="11">
    <source>
        <dbReference type="EMBL" id="AEW99664.1"/>
    </source>
</evidence>
<dbReference type="Gene3D" id="3.30.9.10">
    <property type="entry name" value="D-Amino Acid Oxidase, subunit A, domain 2"/>
    <property type="match status" value="1"/>
</dbReference>
<dbReference type="RefSeq" id="WP_014150726.1">
    <property type="nucleotide sequence ID" value="NC_016113.1"/>
</dbReference>
<dbReference type="PANTHER" id="PTHR11530">
    <property type="entry name" value="D-AMINO ACID OXIDASE"/>
    <property type="match status" value="1"/>
</dbReference>
<dbReference type="Pfam" id="PF01266">
    <property type="entry name" value="DAO"/>
    <property type="match status" value="1"/>
</dbReference>
<feature type="binding site" evidence="9">
    <location>
        <position position="304"/>
    </location>
    <ligand>
        <name>D-dopa</name>
        <dbReference type="ChEBI" id="CHEBI:149689"/>
    </ligand>
</feature>
<dbReference type="SUPFAM" id="SSF51971">
    <property type="entry name" value="Nucleotide-binding domain"/>
    <property type="match status" value="1"/>
</dbReference>
<evidence type="ECO:0000256" key="8">
    <source>
        <dbReference type="ARBA" id="ARBA00049547"/>
    </source>
</evidence>
<comment type="cofactor">
    <cofactor evidence="1 9">
        <name>FAD</name>
        <dbReference type="ChEBI" id="CHEBI:57692"/>
    </cofactor>
</comment>
<dbReference type="InterPro" id="IPR006181">
    <property type="entry name" value="D-amino_acid_oxidase_CS"/>
</dbReference>
<dbReference type="Gene3D" id="3.40.50.720">
    <property type="entry name" value="NAD(P)-binding Rossmann-like Domain"/>
    <property type="match status" value="1"/>
</dbReference>
<organism evidence="11 12">
    <name type="scientific">Streptantibioticus cattleyicolor (strain ATCC 35852 / DSM 46488 / JCM 4925 / NBRC 14057 / NRRL 8057)</name>
    <name type="common">Streptomyces cattleya</name>
    <dbReference type="NCBI Taxonomy" id="1003195"/>
    <lineage>
        <taxon>Bacteria</taxon>
        <taxon>Bacillati</taxon>
        <taxon>Actinomycetota</taxon>
        <taxon>Actinomycetes</taxon>
        <taxon>Kitasatosporales</taxon>
        <taxon>Streptomycetaceae</taxon>
        <taxon>Streptantibioticus</taxon>
    </lineage>
</organism>
<feature type="binding site" evidence="9">
    <location>
        <position position="275"/>
    </location>
    <ligand>
        <name>D-dopa</name>
        <dbReference type="ChEBI" id="CHEBI:149689"/>
    </ligand>
</feature>
<evidence type="ECO:0000313" key="12">
    <source>
        <dbReference type="Proteomes" id="UP000007842"/>
    </source>
</evidence>
<evidence type="ECO:0000256" key="2">
    <source>
        <dbReference type="ARBA" id="ARBA00006730"/>
    </source>
</evidence>
<dbReference type="PIRSF" id="PIRSF000189">
    <property type="entry name" value="D-aa_oxidase"/>
    <property type="match status" value="1"/>
</dbReference>
<evidence type="ECO:0000256" key="7">
    <source>
        <dbReference type="ARBA" id="ARBA00039751"/>
    </source>
</evidence>
<dbReference type="EC" id="1.4.3.3" evidence="6"/>
<dbReference type="SUPFAM" id="SSF54373">
    <property type="entry name" value="FAD-linked reductases, C-terminal domain"/>
    <property type="match status" value="1"/>
</dbReference>
<dbReference type="HOGENOM" id="CLU_034311_0_0_11"/>
<evidence type="ECO:0000259" key="10">
    <source>
        <dbReference type="Pfam" id="PF01266"/>
    </source>
</evidence>
<keyword evidence="4 9" id="KW-0274">FAD</keyword>
<protein>
    <recommendedName>
        <fullName evidence="7">D-amino-acid oxidase</fullName>
        <ecNumber evidence="6">1.4.3.3</ecNumber>
    </recommendedName>
</protein>
<dbReference type="InterPro" id="IPR006076">
    <property type="entry name" value="FAD-dep_OxRdtase"/>
</dbReference>
<evidence type="ECO:0000256" key="9">
    <source>
        <dbReference type="PIRSR" id="PIRSR000189-1"/>
    </source>
</evidence>
<evidence type="ECO:0000256" key="4">
    <source>
        <dbReference type="ARBA" id="ARBA00022827"/>
    </source>
</evidence>